<sequence length="63" mass="6982">MSEQEVNTSRPGGDAGIDMFVHLSGPLYDRLLHAAHRERRTLAQVTRTALDRYLTPSSGRGES</sequence>
<comment type="caution">
    <text evidence="1">The sequence shown here is derived from an EMBL/GenBank/DDBJ whole genome shotgun (WGS) entry which is preliminary data.</text>
</comment>
<protein>
    <recommendedName>
        <fullName evidence="2">CopG domain protein DNA-binding domain protein</fullName>
    </recommendedName>
</protein>
<evidence type="ECO:0000313" key="1">
    <source>
        <dbReference type="EMBL" id="OIQ85551.1"/>
    </source>
</evidence>
<organism evidence="1">
    <name type="scientific">mine drainage metagenome</name>
    <dbReference type="NCBI Taxonomy" id="410659"/>
    <lineage>
        <taxon>unclassified sequences</taxon>
        <taxon>metagenomes</taxon>
        <taxon>ecological metagenomes</taxon>
    </lineage>
</organism>
<reference evidence="1" key="1">
    <citation type="submission" date="2016-10" db="EMBL/GenBank/DDBJ databases">
        <title>Sequence of Gallionella enrichment culture.</title>
        <authorList>
            <person name="Poehlein A."/>
            <person name="Muehling M."/>
            <person name="Daniel R."/>
        </authorList>
    </citation>
    <scope>NUCLEOTIDE SEQUENCE</scope>
</reference>
<dbReference type="AlphaFoldDB" id="A0A1J5R0E2"/>
<dbReference type="EMBL" id="MLJW01000536">
    <property type="protein sequence ID" value="OIQ85551.1"/>
    <property type="molecule type" value="Genomic_DNA"/>
</dbReference>
<gene>
    <name evidence="1" type="ORF">GALL_326100</name>
</gene>
<name>A0A1J5R0E2_9ZZZZ</name>
<proteinExistence type="predicted"/>
<accession>A0A1J5R0E2</accession>
<evidence type="ECO:0008006" key="2">
    <source>
        <dbReference type="Google" id="ProtNLM"/>
    </source>
</evidence>